<evidence type="ECO:0000256" key="1">
    <source>
        <dbReference type="SAM" id="MobiDB-lite"/>
    </source>
</evidence>
<gene>
    <name evidence="3" type="ORF">TWF481_000551</name>
</gene>
<keyword evidence="2" id="KW-0732">Signal</keyword>
<reference evidence="3 4" key="1">
    <citation type="submission" date="2023-08" db="EMBL/GenBank/DDBJ databases">
        <authorList>
            <person name="Palmer J.M."/>
        </authorList>
    </citation>
    <scope>NUCLEOTIDE SEQUENCE [LARGE SCALE GENOMIC DNA]</scope>
    <source>
        <strain evidence="3 4">TWF481</strain>
    </source>
</reference>
<name>A0AAV9WMX2_9PEZI</name>
<dbReference type="AlphaFoldDB" id="A0AAV9WMX2"/>
<keyword evidence="4" id="KW-1185">Reference proteome</keyword>
<comment type="caution">
    <text evidence="3">The sequence shown here is derived from an EMBL/GenBank/DDBJ whole genome shotgun (WGS) entry which is preliminary data.</text>
</comment>
<accession>A0AAV9WMX2</accession>
<dbReference type="EMBL" id="JAVHJL010000001">
    <property type="protein sequence ID" value="KAK6511642.1"/>
    <property type="molecule type" value="Genomic_DNA"/>
</dbReference>
<organism evidence="3 4">
    <name type="scientific">Arthrobotrys musiformis</name>
    <dbReference type="NCBI Taxonomy" id="47236"/>
    <lineage>
        <taxon>Eukaryota</taxon>
        <taxon>Fungi</taxon>
        <taxon>Dikarya</taxon>
        <taxon>Ascomycota</taxon>
        <taxon>Pezizomycotina</taxon>
        <taxon>Orbiliomycetes</taxon>
        <taxon>Orbiliales</taxon>
        <taxon>Orbiliaceae</taxon>
        <taxon>Arthrobotrys</taxon>
    </lineage>
</organism>
<feature type="chain" id="PRO_5043945386" evidence="2">
    <location>
        <begin position="21"/>
        <end position="466"/>
    </location>
</feature>
<evidence type="ECO:0000313" key="4">
    <source>
        <dbReference type="Proteomes" id="UP001370758"/>
    </source>
</evidence>
<proteinExistence type="predicted"/>
<feature type="signal peptide" evidence="2">
    <location>
        <begin position="1"/>
        <end position="20"/>
    </location>
</feature>
<evidence type="ECO:0000256" key="2">
    <source>
        <dbReference type="SAM" id="SignalP"/>
    </source>
</evidence>
<sequence length="466" mass="51776">MLKNTLRFIVLPLAATAVSAYEMAFLEDMDPNIQNYDPDEVIWNLYNPGIGCTAIPPNPSNYVQEVIIRVPPEEDEPPALIAFFDNGALPGSPGHATCDVDDITFIVHWYELPDSQQMYFTIDGSVTHFSEIRHGSYLGRFFNQLEARTETIHEGDVLIKRYLDGAPGWEVLKDDVEFSVPYIPMASEEAEYGSRSQSVGSMGAELMEQPGAPSRQQSVDTNHRSNRPGDQPALNSIEEEIEIERAPAAIGNREEDSEESLDAFEEMYLFERNFPNFWAYLVQQLVVLRNEAMAAGTYIPIPQGLRNRYTNEELEALGLPIDPTIEEEMRRALASSRIEAPALYQAMIPTTYQLFTGEDPGLFTEVLADLRGRGDGNAQISDIDPGLLVAAPQLPNLQGDGSQNNVQNYGQPMQIEGFVPNIDNGGVQPEEVVPIVPQAVDGELRNPDIDPDAECLIEDICIERTP</sequence>
<feature type="region of interest" description="Disordered" evidence="1">
    <location>
        <begin position="207"/>
        <end position="233"/>
    </location>
</feature>
<protein>
    <submittedName>
        <fullName evidence="3">Uncharacterized protein</fullName>
    </submittedName>
</protein>
<evidence type="ECO:0000313" key="3">
    <source>
        <dbReference type="EMBL" id="KAK6511642.1"/>
    </source>
</evidence>
<dbReference type="Proteomes" id="UP001370758">
    <property type="component" value="Unassembled WGS sequence"/>
</dbReference>